<dbReference type="InterPro" id="IPR022999">
    <property type="entry name" value="Transaldolase_3B"/>
</dbReference>
<evidence type="ECO:0000256" key="9">
    <source>
        <dbReference type="HAMAP-Rule" id="MF_00494"/>
    </source>
</evidence>
<comment type="caution">
    <text evidence="10">The sequence shown here is derived from an EMBL/GenBank/DDBJ whole genome shotgun (WGS) entry which is preliminary data.</text>
</comment>
<dbReference type="NCBIfam" id="TIGR00875">
    <property type="entry name" value="fsa_talC_mipB"/>
    <property type="match status" value="1"/>
</dbReference>
<keyword evidence="7 9" id="KW-0704">Schiff base</keyword>
<dbReference type="PANTHER" id="PTHR10683">
    <property type="entry name" value="TRANSALDOLASE"/>
    <property type="match status" value="1"/>
</dbReference>
<dbReference type="InterPro" id="IPR033919">
    <property type="entry name" value="TSA/FSA_arc/bac"/>
</dbReference>
<evidence type="ECO:0000313" key="10">
    <source>
        <dbReference type="EMBL" id="CAG7650781.1"/>
    </source>
</evidence>
<keyword evidence="6 9" id="KW-0570">Pentose shunt</keyword>
<sequence>MLEMKLFIDTANVDEIRMAHELGVIAGVTTNPSLIAKEGKDFFATVKEIVSIVGNMPISAEVISLKADEMVEQGKKLAALGEGIVVKVPMTEEGLKATNQFAKLGIKTNVTLIFSSPQALLAARAGATYVSPFVGRLDDINQIGMKLIEEISQIFKMHSITSEIITASVRTTTHVIEAALLGADIATVPYKVIQQMTKHPLTDVGIERFLADWKGANLSSF</sequence>
<protein>
    <recommendedName>
        <fullName evidence="9">Probable transaldolase</fullName>
        <ecNumber evidence="9">2.2.1.2</ecNumber>
    </recommendedName>
</protein>
<evidence type="ECO:0000256" key="6">
    <source>
        <dbReference type="ARBA" id="ARBA00023126"/>
    </source>
</evidence>
<comment type="subcellular location">
    <subcellularLocation>
        <location evidence="1 9">Cytoplasm</location>
    </subcellularLocation>
</comment>
<dbReference type="PROSITE" id="PS01054">
    <property type="entry name" value="TRANSALDOLASE_1"/>
    <property type="match status" value="1"/>
</dbReference>
<evidence type="ECO:0000256" key="2">
    <source>
        <dbReference type="ARBA" id="ARBA00004857"/>
    </source>
</evidence>
<accession>A0ABM8VN60</accession>
<name>A0ABM8VN60_9BACL</name>
<dbReference type="Pfam" id="PF00923">
    <property type="entry name" value="TAL_FSA"/>
    <property type="match status" value="1"/>
</dbReference>
<dbReference type="GO" id="GO:0004801">
    <property type="term" value="F:transaldolase activity"/>
    <property type="evidence" value="ECO:0007669"/>
    <property type="project" value="UniProtKB-EC"/>
</dbReference>
<proteinExistence type="inferred from homology"/>
<evidence type="ECO:0000256" key="3">
    <source>
        <dbReference type="ARBA" id="ARBA00005740"/>
    </source>
</evidence>
<dbReference type="EMBL" id="CAJVCE010000015">
    <property type="protein sequence ID" value="CAG7650781.1"/>
    <property type="molecule type" value="Genomic_DNA"/>
</dbReference>
<evidence type="ECO:0000256" key="4">
    <source>
        <dbReference type="ARBA" id="ARBA00022490"/>
    </source>
</evidence>
<dbReference type="PANTHER" id="PTHR10683:SF36">
    <property type="entry name" value="TRANSALDOLASE"/>
    <property type="match status" value="1"/>
</dbReference>
<dbReference type="CDD" id="cd00956">
    <property type="entry name" value="Transaldolase_FSA"/>
    <property type="match status" value="1"/>
</dbReference>
<comment type="similarity">
    <text evidence="3 9">Belongs to the transaldolase family. Type 3B subfamily.</text>
</comment>
<feature type="active site" description="Schiff-base intermediate with substrate" evidence="9">
    <location>
        <position position="87"/>
    </location>
</feature>
<gene>
    <name evidence="9 10" type="primary">tal</name>
    <name evidence="10" type="ORF">PAECIP111802_04804</name>
</gene>
<evidence type="ECO:0000256" key="8">
    <source>
        <dbReference type="ARBA" id="ARBA00048810"/>
    </source>
</evidence>
<evidence type="ECO:0000256" key="7">
    <source>
        <dbReference type="ARBA" id="ARBA00023270"/>
    </source>
</evidence>
<dbReference type="InterPro" id="IPR001585">
    <property type="entry name" value="TAL/FSA"/>
</dbReference>
<dbReference type="InterPro" id="IPR018225">
    <property type="entry name" value="Transaldolase_AS"/>
</dbReference>
<dbReference type="HAMAP" id="MF_00494">
    <property type="entry name" value="Transaldolase_3b"/>
    <property type="match status" value="1"/>
</dbReference>
<dbReference type="InterPro" id="IPR004731">
    <property type="entry name" value="Transaldolase_3B/F6P_aldolase"/>
</dbReference>
<evidence type="ECO:0000256" key="1">
    <source>
        <dbReference type="ARBA" id="ARBA00004496"/>
    </source>
</evidence>
<organism evidence="10 11">
    <name type="scientific">Paenibacillus allorhizosphaerae</name>
    <dbReference type="NCBI Taxonomy" id="2849866"/>
    <lineage>
        <taxon>Bacteria</taxon>
        <taxon>Bacillati</taxon>
        <taxon>Bacillota</taxon>
        <taxon>Bacilli</taxon>
        <taxon>Bacillales</taxon>
        <taxon>Paenibacillaceae</taxon>
        <taxon>Paenibacillus</taxon>
    </lineage>
</organism>
<evidence type="ECO:0000256" key="5">
    <source>
        <dbReference type="ARBA" id="ARBA00022679"/>
    </source>
</evidence>
<keyword evidence="11" id="KW-1185">Reference proteome</keyword>
<keyword evidence="5 9" id="KW-0808">Transferase</keyword>
<reference evidence="10 11" key="1">
    <citation type="submission" date="2021-06" db="EMBL/GenBank/DDBJ databases">
        <authorList>
            <person name="Criscuolo A."/>
        </authorList>
    </citation>
    <scope>NUCLEOTIDE SEQUENCE [LARGE SCALE GENOMIC DNA]</scope>
    <source>
        <strain evidence="11">CIP 111802</strain>
    </source>
</reference>
<dbReference type="EC" id="2.2.1.2" evidence="9"/>
<comment type="function">
    <text evidence="9">Transaldolase is important for the balance of metabolites in the pentose-phosphate pathway.</text>
</comment>
<comment type="catalytic activity">
    <reaction evidence="8 9">
        <text>D-sedoheptulose 7-phosphate + D-glyceraldehyde 3-phosphate = D-erythrose 4-phosphate + beta-D-fructose 6-phosphate</text>
        <dbReference type="Rhea" id="RHEA:17053"/>
        <dbReference type="ChEBI" id="CHEBI:16897"/>
        <dbReference type="ChEBI" id="CHEBI:57483"/>
        <dbReference type="ChEBI" id="CHEBI:57634"/>
        <dbReference type="ChEBI" id="CHEBI:59776"/>
        <dbReference type="EC" id="2.2.1.2"/>
    </reaction>
</comment>
<evidence type="ECO:0000313" key="11">
    <source>
        <dbReference type="Proteomes" id="UP000730618"/>
    </source>
</evidence>
<dbReference type="Proteomes" id="UP000730618">
    <property type="component" value="Unassembled WGS sequence"/>
</dbReference>
<comment type="pathway">
    <text evidence="2 9">Carbohydrate degradation; pentose phosphate pathway; D-glyceraldehyde 3-phosphate and beta-D-fructose 6-phosphate from D-ribose 5-phosphate and D-xylulose 5-phosphate (non-oxidative stage): step 2/3.</text>
</comment>
<keyword evidence="4 9" id="KW-0963">Cytoplasm</keyword>